<dbReference type="PANTHER" id="PTHR48153">
    <property type="entry name" value="UFM1-SPECIFIC PROTEASE 2"/>
    <property type="match status" value="1"/>
</dbReference>
<dbReference type="GO" id="GO:0006508">
    <property type="term" value="P:proteolysis"/>
    <property type="evidence" value="ECO:0007669"/>
    <property type="project" value="TreeGrafter"/>
</dbReference>
<dbReference type="AlphaFoldDB" id="A0A183DEW3"/>
<protein>
    <submittedName>
        <fullName evidence="4">Cysteine protease</fullName>
    </submittedName>
</protein>
<evidence type="ECO:0000259" key="3">
    <source>
        <dbReference type="Pfam" id="PF07910"/>
    </source>
</evidence>
<dbReference type="PANTHER" id="PTHR48153:SF2">
    <property type="entry name" value="UFM1-SPECIFIC PROTEASE 2"/>
    <property type="match status" value="1"/>
</dbReference>
<proteinExistence type="inferred from homology"/>
<evidence type="ECO:0000313" key="4">
    <source>
        <dbReference type="WBParaSite" id="GPUH_0000726301-mRNA-1"/>
    </source>
</evidence>
<dbReference type="GO" id="GO:0005783">
    <property type="term" value="C:endoplasmic reticulum"/>
    <property type="evidence" value="ECO:0007669"/>
    <property type="project" value="TreeGrafter"/>
</dbReference>
<organism evidence="4">
    <name type="scientific">Gongylonema pulchrum</name>
    <dbReference type="NCBI Taxonomy" id="637853"/>
    <lineage>
        <taxon>Eukaryota</taxon>
        <taxon>Metazoa</taxon>
        <taxon>Ecdysozoa</taxon>
        <taxon>Nematoda</taxon>
        <taxon>Chromadorea</taxon>
        <taxon>Rhabditida</taxon>
        <taxon>Spirurina</taxon>
        <taxon>Spiruromorpha</taxon>
        <taxon>Spiruroidea</taxon>
        <taxon>Gongylonematidae</taxon>
        <taxon>Gongylonema</taxon>
    </lineage>
</organism>
<sequence length="162" mass="18480">LGIFVLQDGIDDSGWGCAYRSFQTIWSWFVLQGYIDKPVPTHREIQQNLHDCGDKDAKFVGSRQWIGSIELGYCLANMAGIDSRIITTNSGKEVAENARQLTLHFKIYGTPVMIGELCLRLRFIFLKKKERRTDIFICKYLRGPRNGSRSGSDNFDVLTIKL</sequence>
<dbReference type="WBParaSite" id="GPUH_0000726301-mRNA-1">
    <property type="protein sequence ID" value="GPUH_0000726301-mRNA-1"/>
    <property type="gene ID" value="GPUH_0000726301"/>
</dbReference>
<reference evidence="4" key="1">
    <citation type="submission" date="2016-06" db="UniProtKB">
        <authorList>
            <consortium name="WormBaseParasite"/>
        </authorList>
    </citation>
    <scope>IDENTIFICATION</scope>
</reference>
<dbReference type="SUPFAM" id="SSF54001">
    <property type="entry name" value="Cysteine proteinases"/>
    <property type="match status" value="1"/>
</dbReference>
<comment type="similarity">
    <text evidence="1">Belongs to the peptidase C78 family.</text>
</comment>
<feature type="domain" description="UFSP1/2/DUB catalytic" evidence="3">
    <location>
        <begin position="7"/>
        <end position="115"/>
    </location>
</feature>
<dbReference type="Pfam" id="PF07910">
    <property type="entry name" value="Peptidase_C78"/>
    <property type="match status" value="1"/>
</dbReference>
<keyword evidence="2" id="KW-0378">Hydrolase</keyword>
<accession>A0A183DEW3</accession>
<evidence type="ECO:0000256" key="1">
    <source>
        <dbReference type="ARBA" id="ARBA00008552"/>
    </source>
</evidence>
<dbReference type="Gene3D" id="3.90.70.130">
    <property type="match status" value="1"/>
</dbReference>
<evidence type="ECO:0000256" key="2">
    <source>
        <dbReference type="ARBA" id="ARBA00022801"/>
    </source>
</evidence>
<dbReference type="GO" id="GO:0071567">
    <property type="term" value="F:deUFMylase activity"/>
    <property type="evidence" value="ECO:0007669"/>
    <property type="project" value="TreeGrafter"/>
</dbReference>
<name>A0A183DEW3_9BILA</name>
<dbReference type="InterPro" id="IPR038765">
    <property type="entry name" value="Papain-like_cys_pep_sf"/>
</dbReference>
<dbReference type="GO" id="GO:0005634">
    <property type="term" value="C:nucleus"/>
    <property type="evidence" value="ECO:0007669"/>
    <property type="project" value="TreeGrafter"/>
</dbReference>
<dbReference type="InterPro" id="IPR012462">
    <property type="entry name" value="UFSP1/2_DUB_cat"/>
</dbReference>